<keyword evidence="7" id="KW-1185">Reference proteome</keyword>
<dbReference type="RefSeq" id="WP_339959823.1">
    <property type="nucleotide sequence ID" value="NZ_JAWMWH010000001.1"/>
</dbReference>
<comment type="subcellular location">
    <subcellularLocation>
        <location evidence="1">Cytoplasm</location>
    </subcellularLocation>
</comment>
<evidence type="ECO:0000256" key="5">
    <source>
        <dbReference type="PIRNR" id="PIRNR005700"/>
    </source>
</evidence>
<accession>A0ABU8SJB7</accession>
<dbReference type="SUPFAM" id="SSF54001">
    <property type="entry name" value="Cysteine proteinases"/>
    <property type="match status" value="1"/>
</dbReference>
<evidence type="ECO:0000256" key="2">
    <source>
        <dbReference type="ARBA" id="ARBA00022670"/>
    </source>
</evidence>
<dbReference type="CDD" id="cd00585">
    <property type="entry name" value="Peptidase_C1B"/>
    <property type="match status" value="1"/>
</dbReference>
<keyword evidence="4 5" id="KW-0788">Thiol protease</keyword>
<evidence type="ECO:0000256" key="4">
    <source>
        <dbReference type="ARBA" id="ARBA00022807"/>
    </source>
</evidence>
<evidence type="ECO:0000313" key="7">
    <source>
        <dbReference type="Proteomes" id="UP001370590"/>
    </source>
</evidence>
<evidence type="ECO:0000256" key="1">
    <source>
        <dbReference type="ARBA" id="ARBA00004496"/>
    </source>
</evidence>
<keyword evidence="3 5" id="KW-0378">Hydrolase</keyword>
<dbReference type="EMBL" id="JAWMWH010000001">
    <property type="protein sequence ID" value="MEJ6399998.1"/>
    <property type="molecule type" value="Genomic_DNA"/>
</dbReference>
<organism evidence="6 7">
    <name type="scientific">Nicoliella lavandulae</name>
    <dbReference type="NCBI Taxonomy" id="3082954"/>
    <lineage>
        <taxon>Bacteria</taxon>
        <taxon>Bacillati</taxon>
        <taxon>Bacillota</taxon>
        <taxon>Bacilli</taxon>
        <taxon>Lactobacillales</taxon>
        <taxon>Lactobacillaceae</taxon>
        <taxon>Nicoliella</taxon>
    </lineage>
</organism>
<dbReference type="Proteomes" id="UP001370590">
    <property type="component" value="Unassembled WGS sequence"/>
</dbReference>
<comment type="caution">
    <text evidence="6">The sequence shown here is derived from an EMBL/GenBank/DDBJ whole genome shotgun (WGS) entry which is preliminary data.</text>
</comment>
<dbReference type="InterPro" id="IPR004134">
    <property type="entry name" value="Peptidase_C1B"/>
</dbReference>
<protein>
    <recommendedName>
        <fullName evidence="5">Aminopeptidase</fullName>
    </recommendedName>
</protein>
<keyword evidence="5" id="KW-0031">Aminopeptidase</keyword>
<dbReference type="Gene3D" id="3.90.70.10">
    <property type="entry name" value="Cysteine proteinases"/>
    <property type="match status" value="1"/>
</dbReference>
<keyword evidence="2 5" id="KW-0645">Protease</keyword>
<sequence length="438" mass="50472">MGKELTANDIAKFKGAYYQQPQADVIARAIQENGINKVAIDSQAQVRLNPTFSIDLKASENDKITDQKQAGFCWMFSLMNVLRHSFIKQHNIKGFELSANFLFFWDKIERANAYYEQILRTAAKDTNDREVASYLAYPDEDGGEWDMAVALVQKYGVMPAAVFPRTSVANNTGDFNNVLSLKLRRDGMKLRGLVNDGANPDEIKQTRKQMLSEVYRMVALSIGVPPKTFDFEYRDDKNNYHIDRNLTPKQFYDKYFGIDLTQYIAVCNYPHRKYNQLYQQSKADNVLGGQHIHYLNLPMTELKRMALQQLKDGEPVWFGNDVGAQSATKPGLLDRNLYHRDRLFNVDLDMTKKQRFEYDEAQASHAMTFTGVDVVDGKTTKWQVENSWGSKVGESGYFTMADDWMDNFVYEVIVKKDYLTADQQKMLTQIPVELEIWD</sequence>
<dbReference type="PANTHER" id="PTHR10363">
    <property type="entry name" value="BLEOMYCIN HYDROLASE"/>
    <property type="match status" value="1"/>
</dbReference>
<proteinExistence type="inferred from homology"/>
<reference evidence="6 7" key="1">
    <citation type="submission" date="2023-10" db="EMBL/GenBank/DDBJ databases">
        <title>Nicoliella lavandulae sp. nov. isolated from Lavandula angustifolia flowers.</title>
        <authorList>
            <person name="Alcantara C."/>
            <person name="Zuniga M."/>
            <person name="Landete J.M."/>
            <person name="Monedero V."/>
        </authorList>
    </citation>
    <scope>NUCLEOTIDE SEQUENCE [LARGE SCALE GENOMIC DNA]</scope>
    <source>
        <strain evidence="6 7">Es01</strain>
    </source>
</reference>
<gene>
    <name evidence="6" type="ORF">R4146_02220</name>
</gene>
<dbReference type="Pfam" id="PF03051">
    <property type="entry name" value="Peptidase_C1_2"/>
    <property type="match status" value="1"/>
</dbReference>
<dbReference type="InterPro" id="IPR038765">
    <property type="entry name" value="Papain-like_cys_pep_sf"/>
</dbReference>
<evidence type="ECO:0000313" key="6">
    <source>
        <dbReference type="EMBL" id="MEJ6399998.1"/>
    </source>
</evidence>
<dbReference type="PANTHER" id="PTHR10363:SF2">
    <property type="entry name" value="BLEOMYCIN HYDROLASE"/>
    <property type="match status" value="1"/>
</dbReference>
<dbReference type="PIRSF" id="PIRSF005700">
    <property type="entry name" value="PepC"/>
    <property type="match status" value="1"/>
</dbReference>
<name>A0ABU8SJB7_9LACO</name>
<evidence type="ECO:0000256" key="3">
    <source>
        <dbReference type="ARBA" id="ARBA00022801"/>
    </source>
</evidence>
<comment type="similarity">
    <text evidence="5">Belongs to the peptidase C1 family.</text>
</comment>